<dbReference type="SUPFAM" id="SSF56281">
    <property type="entry name" value="Metallo-hydrolase/oxidoreductase"/>
    <property type="match status" value="1"/>
</dbReference>
<dbReference type="AlphaFoldDB" id="A0A9X1N9E2"/>
<gene>
    <name evidence="3" type="ORF">K7H17_22380</name>
</gene>
<accession>A0A9X1N9E2</accession>
<dbReference type="InterPro" id="IPR051682">
    <property type="entry name" value="Mito_Persulfide_Diox"/>
</dbReference>
<dbReference type="SMART" id="SM00849">
    <property type="entry name" value="Lactamase_B"/>
    <property type="match status" value="1"/>
</dbReference>
<feature type="domain" description="Metallo-beta-lactamase" evidence="2">
    <location>
        <begin position="18"/>
        <end position="197"/>
    </location>
</feature>
<dbReference type="InterPro" id="IPR001279">
    <property type="entry name" value="Metallo-B-lactamas"/>
</dbReference>
<keyword evidence="1" id="KW-0479">Metal-binding</keyword>
<dbReference type="EMBL" id="JAINWF010000025">
    <property type="protein sequence ID" value="MCD1610594.1"/>
    <property type="molecule type" value="Genomic_DNA"/>
</dbReference>
<evidence type="ECO:0000259" key="2">
    <source>
        <dbReference type="SMART" id="SM00849"/>
    </source>
</evidence>
<dbReference type="InterPro" id="IPR036866">
    <property type="entry name" value="RibonucZ/Hydroxyglut_hydro"/>
</dbReference>
<dbReference type="InterPro" id="IPR044528">
    <property type="entry name" value="POD-like_MBL-fold"/>
</dbReference>
<dbReference type="Proteomes" id="UP001138989">
    <property type="component" value="Unassembled WGS sequence"/>
</dbReference>
<dbReference type="PANTHER" id="PTHR43084:SF1">
    <property type="entry name" value="PERSULFIDE DIOXYGENASE ETHE1, MITOCHONDRIAL"/>
    <property type="match status" value="1"/>
</dbReference>
<proteinExistence type="predicted"/>
<reference evidence="3" key="1">
    <citation type="submission" date="2021-08" db="EMBL/GenBank/DDBJ databases">
        <title>Isolation and characterization of neutrophilic mixotrophic iron-oxidizing bacteria from deep-sea hydrothermal vents.</title>
        <authorList>
            <person name="He Y."/>
        </authorList>
    </citation>
    <scope>NUCLEOTIDE SEQUENCE</scope>
    <source>
        <strain evidence="3">IOP_13</strain>
    </source>
</reference>
<name>A0A9X1N9E2_9GAMM</name>
<dbReference type="GO" id="GO:0050313">
    <property type="term" value="F:sulfur dioxygenase activity"/>
    <property type="evidence" value="ECO:0007669"/>
    <property type="project" value="InterPro"/>
</dbReference>
<dbReference type="CDD" id="cd07724">
    <property type="entry name" value="POD-like_MBL-fold"/>
    <property type="match status" value="1"/>
</dbReference>
<evidence type="ECO:0000313" key="4">
    <source>
        <dbReference type="Proteomes" id="UP001138989"/>
    </source>
</evidence>
<comment type="caution">
    <text evidence="3">The sequence shown here is derived from an EMBL/GenBank/DDBJ whole genome shotgun (WGS) entry which is preliminary data.</text>
</comment>
<organism evidence="3 4">
    <name type="scientific">Stutzerimonas kunmingensis</name>
    <dbReference type="NCBI Taxonomy" id="1211807"/>
    <lineage>
        <taxon>Bacteria</taxon>
        <taxon>Pseudomonadati</taxon>
        <taxon>Pseudomonadota</taxon>
        <taxon>Gammaproteobacteria</taxon>
        <taxon>Pseudomonadales</taxon>
        <taxon>Pseudomonadaceae</taxon>
        <taxon>Stutzerimonas</taxon>
    </lineage>
</organism>
<dbReference type="Gene3D" id="3.60.15.10">
    <property type="entry name" value="Ribonuclease Z/Hydroxyacylglutathione hydrolase-like"/>
    <property type="match status" value="1"/>
</dbReference>
<evidence type="ECO:0000256" key="1">
    <source>
        <dbReference type="ARBA" id="ARBA00022723"/>
    </source>
</evidence>
<evidence type="ECO:0000313" key="3">
    <source>
        <dbReference type="EMBL" id="MCD1610594.1"/>
    </source>
</evidence>
<protein>
    <submittedName>
        <fullName evidence="3">MBL fold metallo-hydrolase</fullName>
    </submittedName>
</protein>
<dbReference type="Pfam" id="PF00753">
    <property type="entry name" value="Lactamase_B"/>
    <property type="match status" value="1"/>
</dbReference>
<dbReference type="GO" id="GO:0046872">
    <property type="term" value="F:metal ion binding"/>
    <property type="evidence" value="ECO:0007669"/>
    <property type="project" value="UniProtKB-KW"/>
</dbReference>
<sequence>MRILMTLDIRSFFDPVTSTFTHVVHAPGQAQCAVLDAVLGYDPVTRLTDTHMADEVKAYIQARGLQLQWLLETHVHADHLSAASYLRAELGGRIGISGRVMEVRCTLADRYGPFQQRPYDHLFATDEMFYIGPLRAQALAVPGHTPADIAYLVNNEVVFVGDTLFPPDVGTARCDFPGGSAKTLYRSIQRLLSLPAHVQMMMCHDYPPRDRAPIVECTVAEQRSTNIHARSGISEAEFIEMRTQRDRTLPAPRLLGPSMRANLGGLQTDR</sequence>
<keyword evidence="4" id="KW-1185">Reference proteome</keyword>
<dbReference type="GO" id="GO:0006749">
    <property type="term" value="P:glutathione metabolic process"/>
    <property type="evidence" value="ECO:0007669"/>
    <property type="project" value="InterPro"/>
</dbReference>
<dbReference type="GO" id="GO:0070813">
    <property type="term" value="P:hydrogen sulfide metabolic process"/>
    <property type="evidence" value="ECO:0007669"/>
    <property type="project" value="TreeGrafter"/>
</dbReference>
<dbReference type="PANTHER" id="PTHR43084">
    <property type="entry name" value="PERSULFIDE DIOXYGENASE ETHE1"/>
    <property type="match status" value="1"/>
</dbReference>